<dbReference type="EMBL" id="CP141615">
    <property type="protein sequence ID" value="WRP16485.1"/>
    <property type="molecule type" value="Genomic_DNA"/>
</dbReference>
<dbReference type="InterPro" id="IPR019712">
    <property type="entry name" value="YtpB-like"/>
</dbReference>
<evidence type="ECO:0000313" key="1">
    <source>
        <dbReference type="EMBL" id="WRP16485.1"/>
    </source>
</evidence>
<dbReference type="Proteomes" id="UP001332192">
    <property type="component" value="Chromosome"/>
</dbReference>
<name>A0ABZ1BV41_9FIRM</name>
<dbReference type="RefSeq" id="WP_324715758.1">
    <property type="nucleotide sequence ID" value="NZ_CP141615.1"/>
</dbReference>
<protein>
    <submittedName>
        <fullName evidence="1">DUF2600 family protein</fullName>
    </submittedName>
</protein>
<dbReference type="Pfam" id="PF10776">
    <property type="entry name" value="DUF2600"/>
    <property type="match status" value="1"/>
</dbReference>
<evidence type="ECO:0000313" key="2">
    <source>
        <dbReference type="Proteomes" id="UP001332192"/>
    </source>
</evidence>
<proteinExistence type="predicted"/>
<accession>A0ABZ1BV41</accession>
<sequence length="378" mass="41540">MSRSAHRRIWGELEDGAWLACMACAAFLGSRALARWRVRAQCIPDPELRRQALGSIDHKAFHSLGAATFGAAVPAVATGTMVRFVVAYQTISDYLDSLCDRSRPLDGRRRRRLHQAMVVALYLPGGGPPLPLPDPGDGGYLHELVRECRRALGALAGSGPGRAPMREALARARQLARLYAQMQSRKHGPAGRRRASMTHWAARLAVRDYAWWEVAAAAGSTLGIFALVAAGARRADGHLLYRIRAAYFPHVAALHILLDYAIDLHEDALARELNFAACYPGPLRLEQRLAAVFRRSVVFSGAPGMAAWHRLVVSGLPALYLTDPKASHLRSLLGRLKAEDPWVRRLVPVFRAFHRKLPAPDQVRPLVPASTMQESCGT</sequence>
<reference evidence="1 2" key="1">
    <citation type="journal article" date="2024" name="Front. Microbiol.">
        <title>Novel thermophilic genera Geochorda gen. nov. and Carboxydochorda gen. nov. from the deep terrestrial subsurface reveal the ecophysiological diversity in the class Limnochordia.</title>
        <authorList>
            <person name="Karnachuk O.V."/>
            <person name="Lukina A.P."/>
            <person name="Avakyan M.R."/>
            <person name="Kadnikov V.V."/>
            <person name="Begmatov S."/>
            <person name="Beletsky A.V."/>
            <person name="Vlasova K.G."/>
            <person name="Novikov A.A."/>
            <person name="Shcherbakova V.A."/>
            <person name="Mardanov A.V."/>
            <person name="Ravin N.V."/>
        </authorList>
    </citation>
    <scope>NUCLEOTIDE SEQUENCE [LARGE SCALE GENOMIC DNA]</scope>
    <source>
        <strain evidence="1 2">L945</strain>
    </source>
</reference>
<gene>
    <name evidence="1" type="ORF">U7230_10300</name>
</gene>
<organism evidence="1 2">
    <name type="scientific">Carboxydichorda subterranea</name>
    <dbReference type="NCBI Taxonomy" id="3109565"/>
    <lineage>
        <taxon>Bacteria</taxon>
        <taxon>Bacillati</taxon>
        <taxon>Bacillota</taxon>
        <taxon>Limnochordia</taxon>
        <taxon>Limnochordales</taxon>
        <taxon>Geochordaceae</taxon>
        <taxon>Carboxydichorda</taxon>
    </lineage>
</organism>
<keyword evidence="2" id="KW-1185">Reference proteome</keyword>